<comment type="similarity">
    <text evidence="1">Belongs to the short-chain dehydrogenases/reductases (SDR) family.</text>
</comment>
<dbReference type="OrthoDB" id="5457012at2"/>
<dbReference type="InterPro" id="IPR036291">
    <property type="entry name" value="NAD(P)-bd_dom_sf"/>
</dbReference>
<dbReference type="Gene3D" id="3.40.50.720">
    <property type="entry name" value="NAD(P)-binding Rossmann-like Domain"/>
    <property type="match status" value="1"/>
</dbReference>
<dbReference type="InterPro" id="IPR002347">
    <property type="entry name" value="SDR_fam"/>
</dbReference>
<evidence type="ECO:0000313" key="5">
    <source>
        <dbReference type="Proteomes" id="UP000283469"/>
    </source>
</evidence>
<protein>
    <submittedName>
        <fullName evidence="4">SDR family oxidoreductase</fullName>
    </submittedName>
</protein>
<dbReference type="PANTHER" id="PTHR42760">
    <property type="entry name" value="SHORT-CHAIN DEHYDROGENASES/REDUCTASES FAMILY MEMBER"/>
    <property type="match status" value="1"/>
</dbReference>
<organism evidence="4 5">
    <name type="scientific">Sphingobium terrigena</name>
    <dbReference type="NCBI Taxonomy" id="2304063"/>
    <lineage>
        <taxon>Bacteria</taxon>
        <taxon>Pseudomonadati</taxon>
        <taxon>Pseudomonadota</taxon>
        <taxon>Alphaproteobacteria</taxon>
        <taxon>Sphingomonadales</taxon>
        <taxon>Sphingomonadaceae</taxon>
        <taxon>Sphingobium</taxon>
    </lineage>
</organism>
<dbReference type="FunFam" id="3.40.50.720:FF:000084">
    <property type="entry name" value="Short-chain dehydrogenase reductase"/>
    <property type="match status" value="1"/>
</dbReference>
<comment type="catalytic activity">
    <reaction evidence="3">
        <text>2,5-dichlorocyclohexa-2,5-dien-1,4-diol + NAD(+) = 2,5-dichlorohydroquinone + NADH + H(+)</text>
        <dbReference type="Rhea" id="RHEA:15741"/>
        <dbReference type="ChEBI" id="CHEBI:15378"/>
        <dbReference type="ChEBI" id="CHEBI:27545"/>
        <dbReference type="ChEBI" id="CHEBI:28975"/>
        <dbReference type="ChEBI" id="CHEBI:57540"/>
        <dbReference type="ChEBI" id="CHEBI:57945"/>
    </reaction>
</comment>
<dbReference type="SUPFAM" id="SSF51735">
    <property type="entry name" value="NAD(P)-binding Rossmann-fold domains"/>
    <property type="match status" value="1"/>
</dbReference>
<proteinExistence type="inferred from homology"/>
<name>A0A418YX50_9SPHN</name>
<dbReference type="RefSeq" id="WP_119743878.1">
    <property type="nucleotide sequence ID" value="NZ_QVRA01000002.1"/>
</dbReference>
<dbReference type="Proteomes" id="UP000283469">
    <property type="component" value="Unassembled WGS sequence"/>
</dbReference>
<dbReference type="PRINTS" id="PR00081">
    <property type="entry name" value="GDHRDH"/>
</dbReference>
<evidence type="ECO:0000256" key="1">
    <source>
        <dbReference type="ARBA" id="ARBA00006484"/>
    </source>
</evidence>
<dbReference type="GO" id="GO:0016616">
    <property type="term" value="F:oxidoreductase activity, acting on the CH-OH group of donors, NAD or NADP as acceptor"/>
    <property type="evidence" value="ECO:0007669"/>
    <property type="project" value="TreeGrafter"/>
</dbReference>
<evidence type="ECO:0000256" key="3">
    <source>
        <dbReference type="ARBA" id="ARBA00051383"/>
    </source>
</evidence>
<keyword evidence="5" id="KW-1185">Reference proteome</keyword>
<sequence length="267" mass="28172">MAGRLDGRVALVSGALRGIGRAIAQCLAADGATTIITDLDAEDSEAVATAIGAMPGCSYIRLDATLEEAWQAARDRVMAAHGRLDILVNNVGADLTGKVQDLELATWRRLMTLNMDTVFLGTKTFQPLLAQSGATTPYGSSIINISSIMGLVGMGEVSAYNASKGAVRLFSKSNALEFADAGVPIRVNSVHPGFVDTPLLRQGMERWAARDGTLTADDLIDQMAQTTPIKRLAQPIEIGKVVAFLASDDASYMTGSEVVVDGGWTAR</sequence>
<dbReference type="PRINTS" id="PR00080">
    <property type="entry name" value="SDRFAMILY"/>
</dbReference>
<dbReference type="PANTHER" id="PTHR42760:SF133">
    <property type="entry name" value="3-OXOACYL-[ACYL-CARRIER-PROTEIN] REDUCTASE"/>
    <property type="match status" value="1"/>
</dbReference>
<dbReference type="AlphaFoldDB" id="A0A418YX50"/>
<dbReference type="Pfam" id="PF13561">
    <property type="entry name" value="adh_short_C2"/>
    <property type="match status" value="1"/>
</dbReference>
<reference evidence="4 5" key="1">
    <citation type="submission" date="2018-08" db="EMBL/GenBank/DDBJ databases">
        <title>Sphingobium sp. EO9.</title>
        <authorList>
            <person name="Park Y."/>
            <person name="Kim K.H."/>
            <person name="Jeon C.O."/>
        </authorList>
    </citation>
    <scope>NUCLEOTIDE SEQUENCE [LARGE SCALE GENOMIC DNA]</scope>
    <source>
        <strain evidence="4 5">EO9</strain>
    </source>
</reference>
<evidence type="ECO:0000313" key="4">
    <source>
        <dbReference type="EMBL" id="RJG57164.1"/>
    </source>
</evidence>
<gene>
    <name evidence="4" type="ORF">D0Z70_02805</name>
</gene>
<comment type="caution">
    <text evidence="4">The sequence shown here is derived from an EMBL/GenBank/DDBJ whole genome shotgun (WGS) entry which is preliminary data.</text>
</comment>
<keyword evidence="2" id="KW-0560">Oxidoreductase</keyword>
<dbReference type="EMBL" id="QVRA01000002">
    <property type="protein sequence ID" value="RJG57164.1"/>
    <property type="molecule type" value="Genomic_DNA"/>
</dbReference>
<accession>A0A418YX50</accession>
<evidence type="ECO:0000256" key="2">
    <source>
        <dbReference type="ARBA" id="ARBA00023002"/>
    </source>
</evidence>